<sequence length="321" mass="33599">MSADSPSSFDLRRWLIKAGPFLGLVAVYTLFASLAFEHFVSWSNTSIMLQQTAVIGVGAIGMTMIIISGGVDLSFGSLIALSSVVIALLLQEGWPPLAAAMAGVGVGALAGLVTSTLITRLKLMPFIVTLGMMLVLRGAAKGLADEQPVYPPDETWINSLMQLRPNGLPSGVWLMLGLAVLASLMLRYTKFGRHIFAIGSSEATARLCGIRVERTKLYIYIAGGAFAGLSGLLQFAYLTGGDPTTAVGLELNIIAAVVIGGASLAGGSGTILGTIIGALIMTVVNNGCNKLGLSNWIQEIVTGVIIIAAVTLDQFRRKTRS</sequence>
<feature type="transmembrane region" description="Helical" evidence="6">
    <location>
        <begin position="123"/>
        <end position="140"/>
    </location>
</feature>
<keyword evidence="3 6" id="KW-0812">Transmembrane</keyword>
<dbReference type="Proteomes" id="UP000217265">
    <property type="component" value="Chromosome"/>
</dbReference>
<dbReference type="OrthoDB" id="9813906at2"/>
<feature type="transmembrane region" description="Helical" evidence="6">
    <location>
        <begin position="97"/>
        <end position="118"/>
    </location>
</feature>
<feature type="transmembrane region" description="Helical" evidence="6">
    <location>
        <begin position="296"/>
        <end position="315"/>
    </location>
</feature>
<keyword evidence="8" id="KW-1185">Reference proteome</keyword>
<evidence type="ECO:0000256" key="2">
    <source>
        <dbReference type="ARBA" id="ARBA00022475"/>
    </source>
</evidence>
<feature type="transmembrane region" description="Helical" evidence="6">
    <location>
        <begin position="217"/>
        <end position="239"/>
    </location>
</feature>
<protein>
    <submittedName>
        <fullName evidence="7">ABC transporter permease</fullName>
    </submittedName>
</protein>
<name>A0A290Q7F2_9BACT</name>
<evidence type="ECO:0000256" key="1">
    <source>
        <dbReference type="ARBA" id="ARBA00004651"/>
    </source>
</evidence>
<dbReference type="CDD" id="cd06579">
    <property type="entry name" value="TM_PBP1_transp_AraH_like"/>
    <property type="match status" value="1"/>
</dbReference>
<keyword evidence="4 6" id="KW-1133">Transmembrane helix</keyword>
<dbReference type="AlphaFoldDB" id="A0A290Q7F2"/>
<feature type="transmembrane region" description="Helical" evidence="6">
    <location>
        <begin position="168"/>
        <end position="186"/>
    </location>
</feature>
<organism evidence="7 8">
    <name type="scientific">Nibricoccus aquaticus</name>
    <dbReference type="NCBI Taxonomy" id="2576891"/>
    <lineage>
        <taxon>Bacteria</taxon>
        <taxon>Pseudomonadati</taxon>
        <taxon>Verrucomicrobiota</taxon>
        <taxon>Opitutia</taxon>
        <taxon>Opitutales</taxon>
        <taxon>Opitutaceae</taxon>
        <taxon>Nibricoccus</taxon>
    </lineage>
</organism>
<evidence type="ECO:0000313" key="7">
    <source>
        <dbReference type="EMBL" id="ATC64424.1"/>
    </source>
</evidence>
<comment type="subcellular location">
    <subcellularLocation>
        <location evidence="1">Cell membrane</location>
        <topology evidence="1">Multi-pass membrane protein</topology>
    </subcellularLocation>
</comment>
<feature type="transmembrane region" description="Helical" evidence="6">
    <location>
        <begin position="47"/>
        <end position="66"/>
    </location>
</feature>
<accession>A0A290Q7F2</accession>
<evidence type="ECO:0000256" key="5">
    <source>
        <dbReference type="ARBA" id="ARBA00023136"/>
    </source>
</evidence>
<dbReference type="EMBL" id="CP023344">
    <property type="protein sequence ID" value="ATC64424.1"/>
    <property type="molecule type" value="Genomic_DNA"/>
</dbReference>
<gene>
    <name evidence="7" type="ORF">CMV30_10915</name>
</gene>
<dbReference type="Pfam" id="PF02653">
    <property type="entry name" value="BPD_transp_2"/>
    <property type="match status" value="1"/>
</dbReference>
<dbReference type="PANTHER" id="PTHR32196">
    <property type="entry name" value="ABC TRANSPORTER PERMEASE PROTEIN YPHD-RELATED-RELATED"/>
    <property type="match status" value="1"/>
</dbReference>
<dbReference type="GO" id="GO:0005886">
    <property type="term" value="C:plasma membrane"/>
    <property type="evidence" value="ECO:0007669"/>
    <property type="project" value="UniProtKB-SubCell"/>
</dbReference>
<evidence type="ECO:0000256" key="3">
    <source>
        <dbReference type="ARBA" id="ARBA00022692"/>
    </source>
</evidence>
<feature type="transmembrane region" description="Helical" evidence="6">
    <location>
        <begin position="251"/>
        <end position="284"/>
    </location>
</feature>
<keyword evidence="2" id="KW-1003">Cell membrane</keyword>
<evidence type="ECO:0000256" key="6">
    <source>
        <dbReference type="SAM" id="Phobius"/>
    </source>
</evidence>
<dbReference type="PANTHER" id="PTHR32196:SF72">
    <property type="entry name" value="RIBOSE IMPORT PERMEASE PROTEIN RBSC"/>
    <property type="match status" value="1"/>
</dbReference>
<proteinExistence type="predicted"/>
<dbReference type="KEGG" id="vbh:CMV30_10915"/>
<evidence type="ECO:0000313" key="8">
    <source>
        <dbReference type="Proteomes" id="UP000217265"/>
    </source>
</evidence>
<keyword evidence="5 6" id="KW-0472">Membrane</keyword>
<reference evidence="7 8" key="1">
    <citation type="submission" date="2017-09" db="EMBL/GenBank/DDBJ databases">
        <title>Complete genome sequence of Verrucomicrobial strain HZ-65, isolated from freshwater.</title>
        <authorList>
            <person name="Choi A."/>
        </authorList>
    </citation>
    <scope>NUCLEOTIDE SEQUENCE [LARGE SCALE GENOMIC DNA]</scope>
    <source>
        <strain evidence="7 8">HZ-65</strain>
    </source>
</reference>
<dbReference type="RefSeq" id="WP_096056056.1">
    <property type="nucleotide sequence ID" value="NZ_CP023344.1"/>
</dbReference>
<feature type="transmembrane region" description="Helical" evidence="6">
    <location>
        <begin position="21"/>
        <end position="41"/>
    </location>
</feature>
<dbReference type="GO" id="GO:0022857">
    <property type="term" value="F:transmembrane transporter activity"/>
    <property type="evidence" value="ECO:0007669"/>
    <property type="project" value="InterPro"/>
</dbReference>
<evidence type="ECO:0000256" key="4">
    <source>
        <dbReference type="ARBA" id="ARBA00022989"/>
    </source>
</evidence>
<dbReference type="InterPro" id="IPR001851">
    <property type="entry name" value="ABC_transp_permease"/>
</dbReference>